<comment type="caution">
    <text evidence="1">The sequence shown here is derived from an EMBL/GenBank/DDBJ whole genome shotgun (WGS) entry which is preliminary data.</text>
</comment>
<dbReference type="AlphaFoldDB" id="A0A0F9KPR8"/>
<organism evidence="1">
    <name type="scientific">marine sediment metagenome</name>
    <dbReference type="NCBI Taxonomy" id="412755"/>
    <lineage>
        <taxon>unclassified sequences</taxon>
        <taxon>metagenomes</taxon>
        <taxon>ecological metagenomes</taxon>
    </lineage>
</organism>
<sequence>MGSGDSEIMSYEKGPVLTMLEDMNIFSVNGMFMPSKPVPRQTMYERTDAADGDDMYVISNRPGQFSCQIKFSS</sequence>
<dbReference type="EMBL" id="LAZR01013005">
    <property type="protein sequence ID" value="KKM24028.1"/>
    <property type="molecule type" value="Genomic_DNA"/>
</dbReference>
<proteinExistence type="predicted"/>
<protein>
    <submittedName>
        <fullName evidence="1">Uncharacterized protein</fullName>
    </submittedName>
</protein>
<evidence type="ECO:0000313" key="1">
    <source>
        <dbReference type="EMBL" id="KKM24028.1"/>
    </source>
</evidence>
<accession>A0A0F9KPR8</accession>
<reference evidence="1" key="1">
    <citation type="journal article" date="2015" name="Nature">
        <title>Complex archaea that bridge the gap between prokaryotes and eukaryotes.</title>
        <authorList>
            <person name="Spang A."/>
            <person name="Saw J.H."/>
            <person name="Jorgensen S.L."/>
            <person name="Zaremba-Niedzwiedzka K."/>
            <person name="Martijn J."/>
            <person name="Lind A.E."/>
            <person name="van Eijk R."/>
            <person name="Schleper C."/>
            <person name="Guy L."/>
            <person name="Ettema T.J."/>
        </authorList>
    </citation>
    <scope>NUCLEOTIDE SEQUENCE</scope>
</reference>
<name>A0A0F9KPR8_9ZZZZ</name>
<gene>
    <name evidence="1" type="ORF">LCGC14_1609220</name>
</gene>